<accession>A0A319DYQ8</accession>
<sequence>MTFSLPLYLCQPLSLGHATAPGADSMSDPPHSPTAGQSNIGFPFGKSMIITLRSFCHHSILRSNSARTVSLITRYDRNAPGGVYFGPTPDQPNCRRFHHTPRIKRRGALTVSRDLLEAFTLPMYPIDNSFRSSYLFGQPQTSVP</sequence>
<proteinExistence type="predicted"/>
<dbReference type="VEuPathDB" id="FungiDB:BO78DRAFT_210720"/>
<gene>
    <name evidence="1" type="ORF">BO78DRAFT_210720</name>
</gene>
<organism evidence="1 2">
    <name type="scientific">Aspergillus sclerotiicarbonarius (strain CBS 121057 / IBT 28362)</name>
    <dbReference type="NCBI Taxonomy" id="1448318"/>
    <lineage>
        <taxon>Eukaryota</taxon>
        <taxon>Fungi</taxon>
        <taxon>Dikarya</taxon>
        <taxon>Ascomycota</taxon>
        <taxon>Pezizomycotina</taxon>
        <taxon>Eurotiomycetes</taxon>
        <taxon>Eurotiomycetidae</taxon>
        <taxon>Eurotiales</taxon>
        <taxon>Aspergillaceae</taxon>
        <taxon>Aspergillus</taxon>
        <taxon>Aspergillus subgen. Circumdati</taxon>
    </lineage>
</organism>
<reference evidence="1 2" key="1">
    <citation type="submission" date="2018-02" db="EMBL/GenBank/DDBJ databases">
        <title>The genomes of Aspergillus section Nigri reveals drivers in fungal speciation.</title>
        <authorList>
            <consortium name="DOE Joint Genome Institute"/>
            <person name="Vesth T.C."/>
            <person name="Nybo J."/>
            <person name="Theobald S."/>
            <person name="Brandl J."/>
            <person name="Frisvad J.C."/>
            <person name="Nielsen K.F."/>
            <person name="Lyhne E.K."/>
            <person name="Kogle M.E."/>
            <person name="Kuo A."/>
            <person name="Riley R."/>
            <person name="Clum A."/>
            <person name="Nolan M."/>
            <person name="Lipzen A."/>
            <person name="Salamov A."/>
            <person name="Henrissat B."/>
            <person name="Wiebenga A."/>
            <person name="De vries R.P."/>
            <person name="Grigoriev I.V."/>
            <person name="Mortensen U.H."/>
            <person name="Andersen M.R."/>
            <person name="Baker S.E."/>
        </authorList>
    </citation>
    <scope>NUCLEOTIDE SEQUENCE [LARGE SCALE GENOMIC DNA]</scope>
    <source>
        <strain evidence="1 2">CBS 121057</strain>
    </source>
</reference>
<protein>
    <submittedName>
        <fullName evidence="1">Uncharacterized protein</fullName>
    </submittedName>
</protein>
<dbReference type="AlphaFoldDB" id="A0A319DYQ8"/>
<evidence type="ECO:0000313" key="1">
    <source>
        <dbReference type="EMBL" id="PYI02926.1"/>
    </source>
</evidence>
<keyword evidence="2" id="KW-1185">Reference proteome</keyword>
<dbReference type="EMBL" id="KZ826387">
    <property type="protein sequence ID" value="PYI02926.1"/>
    <property type="molecule type" value="Genomic_DNA"/>
</dbReference>
<dbReference type="Proteomes" id="UP000248423">
    <property type="component" value="Unassembled WGS sequence"/>
</dbReference>
<evidence type="ECO:0000313" key="2">
    <source>
        <dbReference type="Proteomes" id="UP000248423"/>
    </source>
</evidence>
<name>A0A319DYQ8_ASPSB</name>